<reference evidence="2 3" key="1">
    <citation type="submission" date="2024-02" db="EMBL/GenBank/DDBJ databases">
        <title>A draft genome for the cacao thread blight pathogen Marasmius crinis-equi.</title>
        <authorList>
            <person name="Cohen S.P."/>
            <person name="Baruah I.K."/>
            <person name="Amoako-Attah I."/>
            <person name="Bukari Y."/>
            <person name="Meinhardt L.W."/>
            <person name="Bailey B.A."/>
        </authorList>
    </citation>
    <scope>NUCLEOTIDE SEQUENCE [LARGE SCALE GENOMIC DNA]</scope>
    <source>
        <strain evidence="2 3">GH-76</strain>
    </source>
</reference>
<accession>A0ABR3FB26</accession>
<organism evidence="2 3">
    <name type="scientific">Marasmius crinis-equi</name>
    <dbReference type="NCBI Taxonomy" id="585013"/>
    <lineage>
        <taxon>Eukaryota</taxon>
        <taxon>Fungi</taxon>
        <taxon>Dikarya</taxon>
        <taxon>Basidiomycota</taxon>
        <taxon>Agaricomycotina</taxon>
        <taxon>Agaricomycetes</taxon>
        <taxon>Agaricomycetidae</taxon>
        <taxon>Agaricales</taxon>
        <taxon>Marasmiineae</taxon>
        <taxon>Marasmiaceae</taxon>
        <taxon>Marasmius</taxon>
    </lineage>
</organism>
<proteinExistence type="predicted"/>
<protein>
    <submittedName>
        <fullName evidence="2">Uncharacterized protein</fullName>
    </submittedName>
</protein>
<evidence type="ECO:0000313" key="3">
    <source>
        <dbReference type="Proteomes" id="UP001465976"/>
    </source>
</evidence>
<dbReference type="Proteomes" id="UP001465976">
    <property type="component" value="Unassembled WGS sequence"/>
</dbReference>
<evidence type="ECO:0000313" key="2">
    <source>
        <dbReference type="EMBL" id="KAL0572311.1"/>
    </source>
</evidence>
<gene>
    <name evidence="2" type="ORF">V5O48_009657</name>
</gene>
<dbReference type="EMBL" id="JBAHYK010000645">
    <property type="protein sequence ID" value="KAL0572311.1"/>
    <property type="molecule type" value="Genomic_DNA"/>
</dbReference>
<name>A0ABR3FB26_9AGAR</name>
<sequence>MPRPRKYKTEDEQRVAARERSKRYYQKNAQEIKDKKKNKRMYVRSPIFDKYEPFRSYSSRGDDIRLWMRPKEPEVEAKYDSDVQWDDWDPKDCLPRVRALIEHEFRRAGSSGFRYMKTLYRTASIYLLTDCSLNTPDFPVWNVKARFQYFYLQAVYQRERAEQWYGCGSEVYLEAEELLERVLYLMSCVDDLMLAASRNRFHREYKKRRYLFQQEWMYRYLVDIRALSS</sequence>
<evidence type="ECO:0000256" key="1">
    <source>
        <dbReference type="SAM" id="MobiDB-lite"/>
    </source>
</evidence>
<feature type="region of interest" description="Disordered" evidence="1">
    <location>
        <begin position="1"/>
        <end position="36"/>
    </location>
</feature>
<comment type="caution">
    <text evidence="2">The sequence shown here is derived from an EMBL/GenBank/DDBJ whole genome shotgun (WGS) entry which is preliminary data.</text>
</comment>
<keyword evidence="3" id="KW-1185">Reference proteome</keyword>
<feature type="compositionally biased region" description="Basic and acidic residues" evidence="1">
    <location>
        <begin position="7"/>
        <end position="19"/>
    </location>
</feature>